<dbReference type="Pfam" id="PF22848">
    <property type="entry name" value="ASD1_dom"/>
    <property type="match status" value="1"/>
</dbReference>
<dbReference type="Pfam" id="PF06964">
    <property type="entry name" value="Alpha-L-AF_C"/>
    <property type="match status" value="1"/>
</dbReference>
<dbReference type="SUPFAM" id="SSF51445">
    <property type="entry name" value="(Trans)glycosidases"/>
    <property type="match status" value="1"/>
</dbReference>
<feature type="domain" description="Alpha-L-arabinofuranosidase C-terminal" evidence="7">
    <location>
        <begin position="442"/>
        <end position="812"/>
    </location>
</feature>
<dbReference type="EC" id="3.2.1.55" evidence="3"/>
<accession>A0A0J9C0Z9</accession>
<dbReference type="PATRIC" id="fig|742734.4.peg.3081"/>
<sequence>MSSIKICTKKALFDTAPDFYGLFFEDINRSGDGGLYPEMLRNRAFEDSILPKRCEPLKGTYGFVTPEGWRDQFNNGEGLERWLEGIEKTPVPAWYAHGVSMELNVEDRLNANRLAALDLTFEPGGSVTNIGFRGLSLVQGQSYDLYLFAKGRVKLSVNLESADCHVYARESLDIDAPEYTRFDLSLCPDQTDPDARFTLSSDSGGTLMIGFISLMPRDTYKGHGMRKDLMEMLKNTHSRFLRFPGGCIVEGFTKETAIRFPHMIGPVWERPSHNLMWHYRTTNGLGYHEYLQICEDLDLEPMYVVNCGLTCQGRKPEFFEGEELEQWIREAFDAIDYAIAPARSRWGRLRAQAGHPEPFKLTYLEIGNENDREVYFSRYEKFYHAIHQRYPQLKLISNTHTEKLGLPTQIVDEHLYSTADTFVTAAKKYCDYHRNGPEIFIGEYAVTSGLDIGNLKSALAETMYLMDAEKNQDIVRLTAYAPLFQNVDYTAWYPNLIAFNNHACYGIPFYHALSMLSKSHGQRLLCTRSDVKNGYPEPEGLNGLIAYQEGTRVRNVKVDGRPAGFSHGIIGSVTHHEDGSLELTSDYTDQLEGYPNMGHIPPHTAFVTFGEEEASHCTYDLEVLLLSPDQEIDIAVWAHSTPMLFSRDETDPFYTSWNPVYTDRYVWSIKQGQGRFASVNRFNYSYFGSTSPLPIRYGEYNHFQVVTRHGGFDCYLNGLLVQTAEMVPYPMIAELASEDDTYIYVKIVNFDKTHEAVEICLDCGIQAIYEAELLTGCPKDTNSLEEPLKVSPVTRTFDNGADTFTYQASAYSFSVLRLKKAILREVS</sequence>
<dbReference type="GeneID" id="93163369"/>
<dbReference type="GO" id="GO:0046373">
    <property type="term" value="P:L-arabinose metabolic process"/>
    <property type="evidence" value="ECO:0007669"/>
    <property type="project" value="InterPro"/>
</dbReference>
<dbReference type="GO" id="GO:0046556">
    <property type="term" value="F:alpha-L-arabinofuranosidase activity"/>
    <property type="evidence" value="ECO:0007669"/>
    <property type="project" value="UniProtKB-EC"/>
</dbReference>
<dbReference type="PANTHER" id="PTHR31776">
    <property type="entry name" value="ALPHA-L-ARABINOFURANOSIDASE 1"/>
    <property type="match status" value="1"/>
</dbReference>
<dbReference type="PANTHER" id="PTHR31776:SF0">
    <property type="entry name" value="ALPHA-L-ARABINOFURANOSIDASE 1"/>
    <property type="match status" value="1"/>
</dbReference>
<dbReference type="InterPro" id="IPR013780">
    <property type="entry name" value="Glyco_hydro_b"/>
</dbReference>
<evidence type="ECO:0000256" key="1">
    <source>
        <dbReference type="ARBA" id="ARBA00001462"/>
    </source>
</evidence>
<dbReference type="AlphaFoldDB" id="A0A0J9C0Z9"/>
<evidence type="ECO:0000256" key="4">
    <source>
        <dbReference type="ARBA" id="ARBA00022729"/>
    </source>
</evidence>
<comment type="similarity">
    <text evidence="2">Belongs to the glycosyl hydrolase 51 family.</text>
</comment>
<evidence type="ECO:0000256" key="6">
    <source>
        <dbReference type="ARBA" id="ARBA00023180"/>
    </source>
</evidence>
<dbReference type="InterPro" id="IPR055235">
    <property type="entry name" value="ASD1_cat"/>
</dbReference>
<evidence type="ECO:0000256" key="2">
    <source>
        <dbReference type="ARBA" id="ARBA00007186"/>
    </source>
</evidence>
<evidence type="ECO:0000256" key="3">
    <source>
        <dbReference type="ARBA" id="ARBA00012670"/>
    </source>
</evidence>
<protein>
    <recommendedName>
        <fullName evidence="3">non-reducing end alpha-L-arabinofuranosidase</fullName>
        <ecNumber evidence="3">3.2.1.55</ecNumber>
    </recommendedName>
</protein>
<keyword evidence="5" id="KW-0378">Hydrolase</keyword>
<dbReference type="InterPro" id="IPR017853">
    <property type="entry name" value="GH"/>
</dbReference>
<name>A0A0J9C0Z9_9FIRM</name>
<organism evidence="8 9">
    <name type="scientific">[Clostridium] citroniae WAL-19142</name>
    <dbReference type="NCBI Taxonomy" id="742734"/>
    <lineage>
        <taxon>Bacteria</taxon>
        <taxon>Bacillati</taxon>
        <taxon>Bacillota</taxon>
        <taxon>Clostridia</taxon>
        <taxon>Lachnospirales</taxon>
        <taxon>Lachnospiraceae</taxon>
        <taxon>Enterocloster</taxon>
    </lineage>
</organism>
<keyword evidence="6" id="KW-0325">Glycoprotein</keyword>
<dbReference type="EMBL" id="ADLK01000022">
    <property type="protein sequence ID" value="KMW18773.1"/>
    <property type="molecule type" value="Genomic_DNA"/>
</dbReference>
<evidence type="ECO:0000313" key="8">
    <source>
        <dbReference type="EMBL" id="KMW18773.1"/>
    </source>
</evidence>
<dbReference type="Proteomes" id="UP000037392">
    <property type="component" value="Unassembled WGS sequence"/>
</dbReference>
<dbReference type="Gene3D" id="3.20.20.80">
    <property type="entry name" value="Glycosidases"/>
    <property type="match status" value="1"/>
</dbReference>
<keyword evidence="4" id="KW-0732">Signal</keyword>
<dbReference type="OrthoDB" id="9758333at2"/>
<dbReference type="InterPro" id="IPR051563">
    <property type="entry name" value="Glycosyl_Hydrolase_51"/>
</dbReference>
<dbReference type="SMART" id="SM00813">
    <property type="entry name" value="Alpha-L-AF_C"/>
    <property type="match status" value="1"/>
</dbReference>
<reference evidence="8 9" key="1">
    <citation type="submission" date="2011-04" db="EMBL/GenBank/DDBJ databases">
        <title>The Genome Sequence of Clostridium citroniae WAL-19142.</title>
        <authorList>
            <consortium name="The Broad Institute Genome Sequencing Platform"/>
            <person name="Earl A."/>
            <person name="Ward D."/>
            <person name="Feldgarden M."/>
            <person name="Gevers D."/>
            <person name="Warren Y.A."/>
            <person name="Tyrrell K.L."/>
            <person name="Citron D.M."/>
            <person name="Goldstein E.J."/>
            <person name="Daigneault M."/>
            <person name="Allen-Vercoe E."/>
            <person name="Young S.K."/>
            <person name="Zeng Q."/>
            <person name="Gargeya S."/>
            <person name="Fitzgerald M."/>
            <person name="Haas B."/>
            <person name="Abouelleil A."/>
            <person name="Alvarado L."/>
            <person name="Arachchi H.M."/>
            <person name="Berlin A."/>
            <person name="Brown A."/>
            <person name="Chapman S.B."/>
            <person name="Chen Z."/>
            <person name="Dunbar C."/>
            <person name="Freedman E."/>
            <person name="Gearin G."/>
            <person name="Gellesch M."/>
            <person name="Goldberg J."/>
            <person name="Griggs A."/>
            <person name="Gujja S."/>
            <person name="Heilman E.R."/>
            <person name="Heiman D."/>
            <person name="Howarth C."/>
            <person name="Larson L."/>
            <person name="Lui A."/>
            <person name="MacDonald P.J."/>
            <person name="Mehta T."/>
            <person name="Montmayeur A."/>
            <person name="Murphy C."/>
            <person name="Neiman D."/>
            <person name="Pearson M."/>
            <person name="Priest M."/>
            <person name="Roberts A."/>
            <person name="Saif S."/>
            <person name="Shea T."/>
            <person name="Shenoy N."/>
            <person name="Sisk P."/>
            <person name="Stolte C."/>
            <person name="Sykes S."/>
            <person name="White J."/>
            <person name="Yandava C."/>
            <person name="Wortman J."/>
            <person name="Nusbaum C."/>
            <person name="Birren B."/>
        </authorList>
    </citation>
    <scope>NUCLEOTIDE SEQUENCE [LARGE SCALE GENOMIC DNA]</scope>
    <source>
        <strain evidence="8 9">WAL-19142</strain>
    </source>
</reference>
<evidence type="ECO:0000313" key="9">
    <source>
        <dbReference type="Proteomes" id="UP000037392"/>
    </source>
</evidence>
<proteinExistence type="inferred from homology"/>
<dbReference type="InterPro" id="IPR010720">
    <property type="entry name" value="Alpha-L-AF_C"/>
</dbReference>
<dbReference type="RefSeq" id="WP_048930127.1">
    <property type="nucleotide sequence ID" value="NZ_KQ235878.1"/>
</dbReference>
<gene>
    <name evidence="8" type="ORF">HMPREF9470_02877</name>
</gene>
<evidence type="ECO:0000259" key="7">
    <source>
        <dbReference type="SMART" id="SM00813"/>
    </source>
</evidence>
<comment type="caution">
    <text evidence="8">The sequence shown here is derived from an EMBL/GenBank/DDBJ whole genome shotgun (WGS) entry which is preliminary data.</text>
</comment>
<dbReference type="Gene3D" id="2.60.40.1180">
    <property type="entry name" value="Golgi alpha-mannosidase II"/>
    <property type="match status" value="1"/>
</dbReference>
<comment type="catalytic activity">
    <reaction evidence="1">
        <text>Hydrolysis of terminal non-reducing alpha-L-arabinofuranoside residues in alpha-L-arabinosides.</text>
        <dbReference type="EC" id="3.2.1.55"/>
    </reaction>
</comment>
<evidence type="ECO:0000256" key="5">
    <source>
        <dbReference type="ARBA" id="ARBA00022801"/>
    </source>
</evidence>